<protein>
    <recommendedName>
        <fullName evidence="2">D-aminoacyl-tRNA deacylase</fullName>
        <shortName evidence="2">DTD</shortName>
        <ecNumber evidence="2">3.1.1.96</ecNumber>
    </recommendedName>
    <alternativeName>
        <fullName evidence="2">Gly-tRNA(Ala) deacylase</fullName>
        <ecNumber evidence="2">3.1.1.-</ecNumber>
    </alternativeName>
</protein>
<dbReference type="InterPro" id="IPR023509">
    <property type="entry name" value="DTD-like_sf"/>
</dbReference>
<evidence type="ECO:0000313" key="4">
    <source>
        <dbReference type="Proteomes" id="UP000318833"/>
    </source>
</evidence>
<name>A0A554VNK9_9FLAO</name>
<dbReference type="NCBIfam" id="TIGR00256">
    <property type="entry name" value="D-aminoacyl-tRNA deacylase"/>
    <property type="match status" value="1"/>
</dbReference>
<dbReference type="CDD" id="cd00563">
    <property type="entry name" value="Dtyr_deacylase"/>
    <property type="match status" value="1"/>
</dbReference>
<sequence>MRAVIQRVSEASVTVESKVVSKIYQGLLILIGIEEDDSEEDVQWLSGKISRLRIFADSEGIMNKSIQEINGEAIVVSQFTLHASTKKGNRPSYIKAARPETAIPLYESFVKQLEMDLEKKVGTGIFGADMKVSLLNDGPVTIIVDTKNKE</sequence>
<comment type="catalytic activity">
    <reaction evidence="2">
        <text>a D-aminoacyl-tRNA + H2O = a tRNA + a D-alpha-amino acid + H(+)</text>
        <dbReference type="Rhea" id="RHEA:13953"/>
        <dbReference type="Rhea" id="RHEA-COMP:10123"/>
        <dbReference type="Rhea" id="RHEA-COMP:10124"/>
        <dbReference type="ChEBI" id="CHEBI:15377"/>
        <dbReference type="ChEBI" id="CHEBI:15378"/>
        <dbReference type="ChEBI" id="CHEBI:59871"/>
        <dbReference type="ChEBI" id="CHEBI:78442"/>
        <dbReference type="ChEBI" id="CHEBI:79333"/>
        <dbReference type="EC" id="3.1.1.96"/>
    </reaction>
</comment>
<keyword evidence="2" id="KW-0820">tRNA-binding</keyword>
<dbReference type="GO" id="GO:0000049">
    <property type="term" value="F:tRNA binding"/>
    <property type="evidence" value="ECO:0007669"/>
    <property type="project" value="UniProtKB-UniRule"/>
</dbReference>
<comment type="caution">
    <text evidence="3">The sequence shown here is derived from an EMBL/GenBank/DDBJ whole genome shotgun (WGS) entry which is preliminary data.</text>
</comment>
<dbReference type="OrthoDB" id="9801395at2"/>
<dbReference type="EC" id="3.1.1.-" evidence="2"/>
<keyword evidence="2" id="KW-0694">RNA-binding</keyword>
<dbReference type="AlphaFoldDB" id="A0A554VNK9"/>
<keyword evidence="2 3" id="KW-0378">Hydrolase</keyword>
<comment type="subcellular location">
    <subcellularLocation>
        <location evidence="2">Cytoplasm</location>
    </subcellularLocation>
</comment>
<keyword evidence="4" id="KW-1185">Reference proteome</keyword>
<dbReference type="GO" id="GO:0106026">
    <property type="term" value="F:Gly-tRNA(Ala) deacylase activity"/>
    <property type="evidence" value="ECO:0007669"/>
    <property type="project" value="UniProtKB-UniRule"/>
</dbReference>
<dbReference type="FunFam" id="3.50.80.10:FF:000001">
    <property type="entry name" value="D-aminoacyl-tRNA deacylase"/>
    <property type="match status" value="1"/>
</dbReference>
<comment type="subunit">
    <text evidence="2">Homodimer.</text>
</comment>
<evidence type="ECO:0000313" key="3">
    <source>
        <dbReference type="EMBL" id="TSE09954.1"/>
    </source>
</evidence>
<comment type="similarity">
    <text evidence="1 2">Belongs to the DTD family.</text>
</comment>
<dbReference type="Gene3D" id="3.50.80.10">
    <property type="entry name" value="D-tyrosyl-tRNA(Tyr) deacylase"/>
    <property type="match status" value="1"/>
</dbReference>
<evidence type="ECO:0000256" key="2">
    <source>
        <dbReference type="HAMAP-Rule" id="MF_00518"/>
    </source>
</evidence>
<dbReference type="PANTHER" id="PTHR10472:SF5">
    <property type="entry name" value="D-AMINOACYL-TRNA DEACYLASE 1"/>
    <property type="match status" value="1"/>
</dbReference>
<dbReference type="GO" id="GO:0005737">
    <property type="term" value="C:cytoplasm"/>
    <property type="evidence" value="ECO:0007669"/>
    <property type="project" value="UniProtKB-SubCell"/>
</dbReference>
<evidence type="ECO:0000256" key="1">
    <source>
        <dbReference type="ARBA" id="ARBA00009673"/>
    </source>
</evidence>
<comment type="domain">
    <text evidence="2">A Gly-cisPro motif from one monomer fits into the active site of the other monomer to allow specific chiral rejection of L-amino acids.</text>
</comment>
<dbReference type="EC" id="3.1.1.96" evidence="2"/>
<reference evidence="3 4" key="1">
    <citation type="submission" date="2019-07" db="EMBL/GenBank/DDBJ databases">
        <title>The draft genome sequence of Aquimarina algiphila M91.</title>
        <authorList>
            <person name="Meng X."/>
        </authorList>
    </citation>
    <scope>NUCLEOTIDE SEQUENCE [LARGE SCALE GENOMIC DNA]</scope>
    <source>
        <strain evidence="3 4">M91</strain>
    </source>
</reference>
<feature type="short sequence motif" description="Gly-cisPro motif, important for rejection of L-amino acids" evidence="2">
    <location>
        <begin position="138"/>
        <end position="139"/>
    </location>
</feature>
<dbReference type="RefSeq" id="WP_143915893.1">
    <property type="nucleotide sequence ID" value="NZ_CANLVC010000007.1"/>
</dbReference>
<organism evidence="3 4">
    <name type="scientific">Aquimarina algiphila</name>
    <dbReference type="NCBI Taxonomy" id="2047982"/>
    <lineage>
        <taxon>Bacteria</taxon>
        <taxon>Pseudomonadati</taxon>
        <taxon>Bacteroidota</taxon>
        <taxon>Flavobacteriia</taxon>
        <taxon>Flavobacteriales</taxon>
        <taxon>Flavobacteriaceae</taxon>
        <taxon>Aquimarina</taxon>
    </lineage>
</organism>
<dbReference type="HAMAP" id="MF_00518">
    <property type="entry name" value="Deacylase_Dtd"/>
    <property type="match status" value="1"/>
</dbReference>
<proteinExistence type="inferred from homology"/>
<dbReference type="Pfam" id="PF02580">
    <property type="entry name" value="Tyr_Deacylase"/>
    <property type="match status" value="1"/>
</dbReference>
<dbReference type="Proteomes" id="UP000318833">
    <property type="component" value="Unassembled WGS sequence"/>
</dbReference>
<dbReference type="InterPro" id="IPR003732">
    <property type="entry name" value="Daa-tRNA_deacyls_DTD"/>
</dbReference>
<dbReference type="GO" id="GO:0019478">
    <property type="term" value="P:D-amino acid catabolic process"/>
    <property type="evidence" value="ECO:0007669"/>
    <property type="project" value="UniProtKB-UniRule"/>
</dbReference>
<dbReference type="EMBL" id="VLNR01000010">
    <property type="protein sequence ID" value="TSE09954.1"/>
    <property type="molecule type" value="Genomic_DNA"/>
</dbReference>
<comment type="function">
    <text evidence="2">An aminoacyl-tRNA editing enzyme that deacylates mischarged D-aminoacyl-tRNAs. Also deacylates mischarged glycyl-tRNA(Ala), protecting cells against glycine mischarging by AlaRS. Acts via tRNA-based rather than protein-based catalysis; rejects L-amino acids rather than detecting D-amino acids in the active site. By recycling D-aminoacyl-tRNA to D-amino acids and free tRNA molecules, this enzyme counteracts the toxicity associated with the formation of D-aminoacyl-tRNA entities in vivo and helps enforce protein L-homochirality.</text>
</comment>
<dbReference type="GO" id="GO:0051500">
    <property type="term" value="F:D-tyrosyl-tRNA(Tyr) deacylase activity"/>
    <property type="evidence" value="ECO:0007669"/>
    <property type="project" value="TreeGrafter"/>
</dbReference>
<gene>
    <name evidence="2" type="primary">dtd</name>
    <name evidence="3" type="ORF">FOF46_06525</name>
</gene>
<comment type="catalytic activity">
    <reaction evidence="2">
        <text>glycyl-tRNA(Ala) + H2O = tRNA(Ala) + glycine + H(+)</text>
        <dbReference type="Rhea" id="RHEA:53744"/>
        <dbReference type="Rhea" id="RHEA-COMP:9657"/>
        <dbReference type="Rhea" id="RHEA-COMP:13640"/>
        <dbReference type="ChEBI" id="CHEBI:15377"/>
        <dbReference type="ChEBI" id="CHEBI:15378"/>
        <dbReference type="ChEBI" id="CHEBI:57305"/>
        <dbReference type="ChEBI" id="CHEBI:78442"/>
        <dbReference type="ChEBI" id="CHEBI:78522"/>
    </reaction>
</comment>
<dbReference type="PANTHER" id="PTHR10472">
    <property type="entry name" value="D-TYROSYL-TRNA TYR DEACYLASE"/>
    <property type="match status" value="1"/>
</dbReference>
<keyword evidence="2" id="KW-0963">Cytoplasm</keyword>
<accession>A0A554VNK9</accession>
<dbReference type="GO" id="GO:0043908">
    <property type="term" value="F:Ser(Gly)-tRNA(Ala) hydrolase activity"/>
    <property type="evidence" value="ECO:0007669"/>
    <property type="project" value="UniProtKB-UniRule"/>
</dbReference>
<dbReference type="SUPFAM" id="SSF69500">
    <property type="entry name" value="DTD-like"/>
    <property type="match status" value="1"/>
</dbReference>